<dbReference type="InterPro" id="IPR013709">
    <property type="entry name" value="2-isopropylmalate_synth_dimer"/>
</dbReference>
<evidence type="ECO:0000256" key="11">
    <source>
        <dbReference type="HAMAP-Rule" id="MF_01025"/>
    </source>
</evidence>
<dbReference type="FunFam" id="1.10.238.260:FF:000001">
    <property type="entry name" value="2-isopropylmalate synthase"/>
    <property type="match status" value="1"/>
</dbReference>
<dbReference type="InterPro" id="IPR000891">
    <property type="entry name" value="PYR_CT"/>
</dbReference>
<evidence type="ECO:0000313" key="14">
    <source>
        <dbReference type="Proteomes" id="UP000505077"/>
    </source>
</evidence>
<dbReference type="GO" id="GO:0003852">
    <property type="term" value="F:2-isopropylmalate synthase activity"/>
    <property type="evidence" value="ECO:0007669"/>
    <property type="project" value="UniProtKB-UniRule"/>
</dbReference>
<dbReference type="InterPro" id="IPR005671">
    <property type="entry name" value="LeuA_bact_synth"/>
</dbReference>
<dbReference type="NCBIfam" id="TIGR00973">
    <property type="entry name" value="leuA_bact"/>
    <property type="match status" value="1"/>
</dbReference>
<dbReference type="SMART" id="SM00917">
    <property type="entry name" value="LeuA_dimer"/>
    <property type="match status" value="1"/>
</dbReference>
<dbReference type="GO" id="GO:0003985">
    <property type="term" value="F:acetyl-CoA C-acetyltransferase activity"/>
    <property type="evidence" value="ECO:0007669"/>
    <property type="project" value="UniProtKB-UniRule"/>
</dbReference>
<reference evidence="13 14" key="1">
    <citation type="journal article" date="2020" name="ISME J.">
        <title>Parallel Reductive Genome Evolution in Desulfovibrio Ectosymbionts Independently Acquired by Trichonympha Protists in the Termite Gut.</title>
        <authorList>
            <person name="Takeuchi M."/>
            <person name="Kuwahara H."/>
            <person name="Murakami T."/>
            <person name="Takahashi K."/>
            <person name="Kajitani R."/>
            <person name="Toyoda A."/>
            <person name="Itoh T."/>
            <person name="Ohkuma M."/>
            <person name="Hongoh Y."/>
        </authorList>
    </citation>
    <scope>NUCLEOTIDE SEQUENCE [LARGE SCALE GENOMIC DNA]</scope>
    <source>
        <strain evidence="13">ZnDsv-02</strain>
    </source>
</reference>
<protein>
    <recommendedName>
        <fullName evidence="4 11">2-isopropylmalate synthase</fullName>
        <ecNumber evidence="3 11">2.3.3.13</ecNumber>
    </recommendedName>
    <alternativeName>
        <fullName evidence="11">Alpha-IPM synthase</fullName>
    </alternativeName>
    <alternativeName>
        <fullName evidence="11">Alpha-isopropylmalate synthase</fullName>
    </alternativeName>
</protein>
<comment type="subunit">
    <text evidence="11">Homodimer.</text>
</comment>
<dbReference type="EC" id="2.3.3.13" evidence="3 11"/>
<dbReference type="InterPro" id="IPR002034">
    <property type="entry name" value="AIPM/Hcit_synth_CS"/>
</dbReference>
<dbReference type="UniPathway" id="UPA00048">
    <property type="reaction ID" value="UER00070"/>
</dbReference>
<keyword evidence="9 11" id="KW-0464">Manganese</keyword>
<organism evidence="13 14">
    <name type="scientific">Candidatus Desulfovibrio kirbyi</name>
    <dbReference type="NCBI Taxonomy" id="2696086"/>
    <lineage>
        <taxon>Bacteria</taxon>
        <taxon>Pseudomonadati</taxon>
        <taxon>Thermodesulfobacteriota</taxon>
        <taxon>Desulfovibrionia</taxon>
        <taxon>Desulfovibrionales</taxon>
        <taxon>Desulfovibrionaceae</taxon>
        <taxon>Desulfovibrio</taxon>
    </lineage>
</organism>
<comment type="cofactor">
    <cofactor evidence="11">
        <name>Mn(2+)</name>
        <dbReference type="ChEBI" id="CHEBI:29035"/>
    </cofactor>
</comment>
<keyword evidence="7 11" id="KW-0808">Transferase</keyword>
<dbReference type="Pfam" id="PF00682">
    <property type="entry name" value="HMGL-like"/>
    <property type="match status" value="1"/>
</dbReference>
<dbReference type="PROSITE" id="PS00815">
    <property type="entry name" value="AIPM_HOMOCIT_SYNTH_1"/>
    <property type="match status" value="1"/>
</dbReference>
<comment type="pathway">
    <text evidence="1 11">Amino-acid biosynthesis; L-leucine biosynthesis; L-leucine from 3-methyl-2-oxobutanoate: step 1/4.</text>
</comment>
<evidence type="ECO:0000256" key="2">
    <source>
        <dbReference type="ARBA" id="ARBA00009396"/>
    </source>
</evidence>
<dbReference type="GO" id="GO:0030145">
    <property type="term" value="F:manganese ion binding"/>
    <property type="evidence" value="ECO:0007669"/>
    <property type="project" value="UniProtKB-UniRule"/>
</dbReference>
<comment type="catalytic activity">
    <reaction evidence="11">
        <text>3-methyl-2-oxobutanoate + acetyl-CoA + H2O = (2S)-2-isopropylmalate + CoA + H(+)</text>
        <dbReference type="Rhea" id="RHEA:21524"/>
        <dbReference type="ChEBI" id="CHEBI:1178"/>
        <dbReference type="ChEBI" id="CHEBI:11851"/>
        <dbReference type="ChEBI" id="CHEBI:15377"/>
        <dbReference type="ChEBI" id="CHEBI:15378"/>
        <dbReference type="ChEBI" id="CHEBI:57287"/>
        <dbReference type="ChEBI" id="CHEBI:57288"/>
        <dbReference type="EC" id="2.3.3.13"/>
    </reaction>
</comment>
<dbReference type="CDD" id="cd07940">
    <property type="entry name" value="DRE_TIM_IPMS"/>
    <property type="match status" value="1"/>
</dbReference>
<evidence type="ECO:0000256" key="1">
    <source>
        <dbReference type="ARBA" id="ARBA00004689"/>
    </source>
</evidence>
<dbReference type="HAMAP" id="MF_01025">
    <property type="entry name" value="LeuA_type1"/>
    <property type="match status" value="1"/>
</dbReference>
<dbReference type="InterPro" id="IPR013785">
    <property type="entry name" value="Aldolase_TIM"/>
</dbReference>
<dbReference type="InterPro" id="IPR036230">
    <property type="entry name" value="LeuA_allosteric_dom_sf"/>
</dbReference>
<comment type="similarity">
    <text evidence="2 11">Belongs to the alpha-IPM synthase/homocitrate synthase family. LeuA type 1 subfamily.</text>
</comment>
<dbReference type="InterPro" id="IPR050073">
    <property type="entry name" value="2-IPM_HCS-like"/>
</dbReference>
<keyword evidence="8 11" id="KW-0479">Metal-binding</keyword>
<feature type="binding site" evidence="11">
    <location>
        <position position="238"/>
    </location>
    <ligand>
        <name>Mn(2+)</name>
        <dbReference type="ChEBI" id="CHEBI:29035"/>
    </ligand>
</feature>
<name>A0A6L2R4E4_9BACT</name>
<dbReference type="GO" id="GO:0009098">
    <property type="term" value="P:L-leucine biosynthetic process"/>
    <property type="evidence" value="ECO:0007669"/>
    <property type="project" value="UniProtKB-UniRule"/>
</dbReference>
<dbReference type="AlphaFoldDB" id="A0A6L2R4E4"/>
<evidence type="ECO:0000256" key="6">
    <source>
        <dbReference type="ARBA" id="ARBA00022605"/>
    </source>
</evidence>
<dbReference type="SUPFAM" id="SSF51569">
    <property type="entry name" value="Aldolase"/>
    <property type="match status" value="1"/>
</dbReference>
<evidence type="ECO:0000256" key="10">
    <source>
        <dbReference type="ARBA" id="ARBA00023304"/>
    </source>
</evidence>
<keyword evidence="6 11" id="KW-0028">Amino-acid biosynthesis</keyword>
<dbReference type="Pfam" id="PF08502">
    <property type="entry name" value="LeuA_dimer"/>
    <property type="match status" value="1"/>
</dbReference>
<evidence type="ECO:0000259" key="12">
    <source>
        <dbReference type="PROSITE" id="PS50991"/>
    </source>
</evidence>
<keyword evidence="11" id="KW-0963">Cytoplasm</keyword>
<dbReference type="PANTHER" id="PTHR10277">
    <property type="entry name" value="HOMOCITRATE SYNTHASE-RELATED"/>
    <property type="match status" value="1"/>
</dbReference>
<evidence type="ECO:0000256" key="8">
    <source>
        <dbReference type="ARBA" id="ARBA00022723"/>
    </source>
</evidence>
<dbReference type="PROSITE" id="PS50991">
    <property type="entry name" value="PYR_CT"/>
    <property type="match status" value="1"/>
</dbReference>
<keyword evidence="5 11" id="KW-0432">Leucine biosynthesis</keyword>
<evidence type="ECO:0000256" key="5">
    <source>
        <dbReference type="ARBA" id="ARBA00022430"/>
    </source>
</evidence>
<dbReference type="GO" id="GO:0005737">
    <property type="term" value="C:cytoplasm"/>
    <property type="evidence" value="ECO:0007669"/>
    <property type="project" value="UniProtKB-UniRule"/>
</dbReference>
<evidence type="ECO:0000313" key="13">
    <source>
        <dbReference type="EMBL" id="GFH62399.1"/>
    </source>
</evidence>
<evidence type="ECO:0000256" key="7">
    <source>
        <dbReference type="ARBA" id="ARBA00022679"/>
    </source>
</evidence>
<dbReference type="EMBL" id="BLLL01000001">
    <property type="protein sequence ID" value="GFH62399.1"/>
    <property type="molecule type" value="Genomic_DNA"/>
</dbReference>
<evidence type="ECO:0000256" key="4">
    <source>
        <dbReference type="ARBA" id="ARBA00018198"/>
    </source>
</evidence>
<dbReference type="FunFam" id="3.30.160.270:FF:000003">
    <property type="entry name" value="2-isopropylmalate synthase"/>
    <property type="match status" value="1"/>
</dbReference>
<dbReference type="FunFam" id="3.20.20.70:FF:000010">
    <property type="entry name" value="2-isopropylmalate synthase"/>
    <property type="match status" value="1"/>
</dbReference>
<dbReference type="Proteomes" id="UP000505077">
    <property type="component" value="Unassembled WGS sequence"/>
</dbReference>
<dbReference type="PROSITE" id="PS00816">
    <property type="entry name" value="AIPM_HOMOCIT_SYNTH_2"/>
    <property type="match status" value="1"/>
</dbReference>
<comment type="caution">
    <text evidence="13">The sequence shown here is derived from an EMBL/GenBank/DDBJ whole genome shotgun (WGS) entry which is preliminary data.</text>
</comment>
<feature type="binding site" evidence="11">
    <location>
        <position position="202"/>
    </location>
    <ligand>
        <name>Mn(2+)</name>
        <dbReference type="ChEBI" id="CHEBI:29035"/>
    </ligand>
</feature>
<feature type="region of interest" description="Regulatory domain" evidence="11">
    <location>
        <begin position="391"/>
        <end position="504"/>
    </location>
</feature>
<dbReference type="PANTHER" id="PTHR10277:SF9">
    <property type="entry name" value="2-ISOPROPYLMALATE SYNTHASE 1, CHLOROPLASTIC-RELATED"/>
    <property type="match status" value="1"/>
</dbReference>
<dbReference type="SUPFAM" id="SSF110921">
    <property type="entry name" value="2-isopropylmalate synthase LeuA, allosteric (dimerisation) domain"/>
    <property type="match status" value="1"/>
</dbReference>
<proteinExistence type="inferred from homology"/>
<evidence type="ECO:0000256" key="3">
    <source>
        <dbReference type="ARBA" id="ARBA00012973"/>
    </source>
</evidence>
<dbReference type="Gene3D" id="3.30.160.270">
    <property type="match status" value="1"/>
</dbReference>
<sequence length="504" mass="54813">MQNRVYFFDTTLRDGEQSPGATMNLQEKLCLANQLEKLGIDVLEAGFPATSPGDFEAVKTIAEQMDSMQIAGLCRCLEADIDRCWEAIRHAKNPRIHTVLATSPLHMKHKLRKRSEDVLKMIEVGVKHCSAYTDNVEFSAEDASRSDRDFLCRAAETAIRAGARIINIPDTVGYAQPEEFGALIAYVIANTANSDKAIFSVHCHNDLGLGVANTLAALAAGARQAEVTLSGIGERAGNAALEEVVMALTVRKDYFGLTHAIATEQLYPSCRMLALTIGRPIPDNKAIVGANAFAHESGIHQDGMLKHRETYEIMTPQSVGRKQSSLVIGKHSGRNAVRNKFENMGYKLDDAQINVVFEAVKQLADRKKVLHDDDLTALVQEAIHRIPDRYRLRHVSVQSSDCGGVPPTAAVIMDVDGEEKSGAGFGVGPVDALFNVIADMLGQTPELEQYAVTAITGGTDALGEVTVRLRENEFTAMGRGAHPDILVASAKAYVNAMNRLAKKY</sequence>
<feature type="binding site" evidence="11">
    <location>
        <position position="204"/>
    </location>
    <ligand>
        <name>Mn(2+)</name>
        <dbReference type="ChEBI" id="CHEBI:29035"/>
    </ligand>
</feature>
<feature type="domain" description="Pyruvate carboxyltransferase" evidence="12">
    <location>
        <begin position="5"/>
        <end position="267"/>
    </location>
</feature>
<dbReference type="NCBIfam" id="NF002086">
    <property type="entry name" value="PRK00915.1-3"/>
    <property type="match status" value="1"/>
</dbReference>
<dbReference type="Gene3D" id="3.20.20.70">
    <property type="entry name" value="Aldolase class I"/>
    <property type="match status" value="1"/>
</dbReference>
<feature type="binding site" evidence="11">
    <location>
        <position position="14"/>
    </location>
    <ligand>
        <name>Mn(2+)</name>
        <dbReference type="ChEBI" id="CHEBI:29035"/>
    </ligand>
</feature>
<evidence type="ECO:0000256" key="9">
    <source>
        <dbReference type="ARBA" id="ARBA00023211"/>
    </source>
</evidence>
<dbReference type="Gene3D" id="1.10.238.260">
    <property type="match status" value="1"/>
</dbReference>
<dbReference type="InterPro" id="IPR054691">
    <property type="entry name" value="LeuA/HCS_post-cat"/>
</dbReference>
<keyword evidence="10 11" id="KW-0100">Branched-chain amino acid biosynthesis</keyword>
<accession>A0A6L2R4E4</accession>
<dbReference type="Pfam" id="PF22617">
    <property type="entry name" value="HCS_D2"/>
    <property type="match status" value="1"/>
</dbReference>
<comment type="function">
    <text evidence="11">Catalyzes the condensation of the acetyl group of acetyl-CoA with 3-methyl-2-oxobutanoate (2-ketoisovalerate) to form 3-carboxy-3-hydroxy-4-methylpentanoate (2-isopropylmalate).</text>
</comment>
<gene>
    <name evidence="11 13" type="primary">leuA</name>
    <name evidence="13" type="ORF">ZNDK_0170</name>
</gene>